<dbReference type="Gene3D" id="3.40.50.150">
    <property type="entry name" value="Vaccinia Virus protein VP39"/>
    <property type="match status" value="1"/>
</dbReference>
<dbReference type="SUPFAM" id="SSF53335">
    <property type="entry name" value="S-adenosyl-L-methionine-dependent methyltransferases"/>
    <property type="match status" value="1"/>
</dbReference>
<dbReference type="GO" id="GO:0032259">
    <property type="term" value="P:methylation"/>
    <property type="evidence" value="ECO:0007669"/>
    <property type="project" value="UniProtKB-KW"/>
</dbReference>
<proteinExistence type="predicted"/>
<name>A0A1I0NMV6_9BACT</name>
<dbReference type="InterPro" id="IPR029063">
    <property type="entry name" value="SAM-dependent_MTases_sf"/>
</dbReference>
<evidence type="ECO:0000313" key="5">
    <source>
        <dbReference type="Proteomes" id="UP000199437"/>
    </source>
</evidence>
<dbReference type="GeneID" id="99986045"/>
<evidence type="ECO:0000256" key="2">
    <source>
        <dbReference type="ARBA" id="ARBA00022679"/>
    </source>
</evidence>
<accession>A0A1I0NMV6</accession>
<dbReference type="RefSeq" id="WP_090257711.1">
    <property type="nucleotide sequence ID" value="NZ_FOIR01000001.1"/>
</dbReference>
<organism evidence="4 5">
    <name type="scientific">Roseivirga pacifica</name>
    <dbReference type="NCBI Taxonomy" id="1267423"/>
    <lineage>
        <taxon>Bacteria</taxon>
        <taxon>Pseudomonadati</taxon>
        <taxon>Bacteroidota</taxon>
        <taxon>Cytophagia</taxon>
        <taxon>Cytophagales</taxon>
        <taxon>Roseivirgaceae</taxon>
        <taxon>Roseivirga</taxon>
    </lineage>
</organism>
<dbReference type="PANTHER" id="PTHR43861:SF1">
    <property type="entry name" value="TRANS-ACONITATE 2-METHYLTRANSFERASE"/>
    <property type="match status" value="1"/>
</dbReference>
<evidence type="ECO:0000259" key="3">
    <source>
        <dbReference type="Pfam" id="PF13649"/>
    </source>
</evidence>
<dbReference type="Proteomes" id="UP000199437">
    <property type="component" value="Unassembled WGS sequence"/>
</dbReference>
<gene>
    <name evidence="4" type="ORF">SAMN05216290_1315</name>
</gene>
<feature type="domain" description="Methyltransferase" evidence="3">
    <location>
        <begin position="46"/>
        <end position="145"/>
    </location>
</feature>
<dbReference type="GO" id="GO:0008168">
    <property type="term" value="F:methyltransferase activity"/>
    <property type="evidence" value="ECO:0007669"/>
    <property type="project" value="UniProtKB-KW"/>
</dbReference>
<keyword evidence="1 4" id="KW-0489">Methyltransferase</keyword>
<keyword evidence="4" id="KW-0830">Ubiquinone</keyword>
<sequence length="265" mass="30331">MISEFDKAAVSYDVDFTETKIGLLQRKSVYKNVEALLRKPTKKLNILEVNCGTGQDATFMAKQGHRVFATDISSQMISEATRKVANQKLDNLISLQQADMLELEGICSTSSFDLIFSNFGGLNCLSPSQITEMGSVFSQLLKPQGKLCLVVMPGFCLWECSYFLLKLKLKEAFRRTRKSVFANVSGELVETWYYSPNKFTSLIGNHFIKRKILPIGFFIPPSYLESFFRNKPKTLHALHKLERIFSQFSWLSAWSDHYYIELNKK</sequence>
<dbReference type="EMBL" id="FOIR01000001">
    <property type="protein sequence ID" value="SEW02528.1"/>
    <property type="molecule type" value="Genomic_DNA"/>
</dbReference>
<dbReference type="InterPro" id="IPR041698">
    <property type="entry name" value="Methyltransf_25"/>
</dbReference>
<evidence type="ECO:0000256" key="1">
    <source>
        <dbReference type="ARBA" id="ARBA00022603"/>
    </source>
</evidence>
<dbReference type="CDD" id="cd02440">
    <property type="entry name" value="AdoMet_MTases"/>
    <property type="match status" value="1"/>
</dbReference>
<dbReference type="Pfam" id="PF13649">
    <property type="entry name" value="Methyltransf_25"/>
    <property type="match status" value="1"/>
</dbReference>
<dbReference type="AlphaFoldDB" id="A0A1I0NMV6"/>
<dbReference type="OrthoDB" id="529208at2"/>
<dbReference type="STRING" id="1267423.SAMN05216290_1315"/>
<evidence type="ECO:0000313" key="4">
    <source>
        <dbReference type="EMBL" id="SEW02528.1"/>
    </source>
</evidence>
<dbReference type="PANTHER" id="PTHR43861">
    <property type="entry name" value="TRANS-ACONITATE 2-METHYLTRANSFERASE-RELATED"/>
    <property type="match status" value="1"/>
</dbReference>
<protein>
    <submittedName>
        <fullName evidence="4">Ubiquinone/menaquinone biosynthesis C-methylase UbiE</fullName>
    </submittedName>
</protein>
<keyword evidence="2" id="KW-0808">Transferase</keyword>
<reference evidence="5" key="1">
    <citation type="submission" date="2016-10" db="EMBL/GenBank/DDBJ databases">
        <authorList>
            <person name="Varghese N."/>
            <person name="Submissions S."/>
        </authorList>
    </citation>
    <scope>NUCLEOTIDE SEQUENCE [LARGE SCALE GENOMIC DNA]</scope>
    <source>
        <strain evidence="5">CGMCC 1.12402</strain>
    </source>
</reference>
<keyword evidence="5" id="KW-1185">Reference proteome</keyword>